<dbReference type="Proteomes" id="UP000487268">
    <property type="component" value="Unassembled WGS sequence"/>
</dbReference>
<evidence type="ECO:0000313" key="2">
    <source>
        <dbReference type="EMBL" id="MQY03953.1"/>
    </source>
</evidence>
<organism evidence="2 3">
    <name type="scientific">Actinomadura macrotermitis</name>
    <dbReference type="NCBI Taxonomy" id="2585200"/>
    <lineage>
        <taxon>Bacteria</taxon>
        <taxon>Bacillati</taxon>
        <taxon>Actinomycetota</taxon>
        <taxon>Actinomycetes</taxon>
        <taxon>Streptosporangiales</taxon>
        <taxon>Thermomonosporaceae</taxon>
        <taxon>Actinomadura</taxon>
    </lineage>
</organism>
<dbReference type="EMBL" id="WEGH01000001">
    <property type="protein sequence ID" value="MQY03953.1"/>
    <property type="molecule type" value="Genomic_DNA"/>
</dbReference>
<sequence>MNIGTKRLAAVAATTGLGVAAATAVAALSGPDERKAAPVGATERAWRLVPAATGTGYIGGLAATPGGGMWAAGELSGPGKPLVERLTVQGWTRVALPAALSTIRPNGIGASAANNVWVTGPRSDSGVERVLQWNGTKWRAHDLAPSFMADGVLTFGPKDTWVHGLGKDHARHWNGTAWRDHALGLFPRAISGIGSRDLWAVGFDRQRAEPAVAHWNGTSWRRLPLPKIPNLARGEVAPALRDVVALSGRNVWAVGTVYVTDKGRTVSRALLAHWNGTAWKTALGANGTGYTDVEADGAGGIWTAYGTLLRHRTEAGAWSRTTLPVPAGKKAVVHDLAHRPGTRTLWAGGYLSPGRNGSSDAAYWRND</sequence>
<feature type="signal peptide" evidence="1">
    <location>
        <begin position="1"/>
        <end position="26"/>
    </location>
</feature>
<gene>
    <name evidence="2" type="ORF">ACRB68_19990</name>
</gene>
<dbReference type="AlphaFoldDB" id="A0A7K0BRY2"/>
<reference evidence="2 3" key="1">
    <citation type="submission" date="2019-10" db="EMBL/GenBank/DDBJ databases">
        <title>Actinomadura rubteroloni sp. nov. and Actinomadura macrotermitis sp. nov., isolated from the gut of fungus growing-termite Macrotermes natalensis.</title>
        <authorList>
            <person name="Benndorf R."/>
            <person name="Martin K."/>
            <person name="Kuefner M."/>
            <person name="De Beer W."/>
            <person name="Kaster A.-K."/>
            <person name="Vollmers J."/>
            <person name="Poulsen M."/>
            <person name="Beemelmanns C."/>
        </authorList>
    </citation>
    <scope>NUCLEOTIDE SEQUENCE [LARGE SCALE GENOMIC DNA]</scope>
    <source>
        <strain evidence="2 3">RB68</strain>
    </source>
</reference>
<protein>
    <submittedName>
        <fullName evidence="2">Uncharacterized protein</fullName>
    </submittedName>
</protein>
<evidence type="ECO:0000256" key="1">
    <source>
        <dbReference type="SAM" id="SignalP"/>
    </source>
</evidence>
<dbReference type="RefSeq" id="WP_153531800.1">
    <property type="nucleotide sequence ID" value="NZ_WEGH01000001.1"/>
</dbReference>
<dbReference type="OrthoDB" id="3515089at2"/>
<proteinExistence type="predicted"/>
<accession>A0A7K0BRY2</accession>
<name>A0A7K0BRY2_9ACTN</name>
<feature type="chain" id="PRO_5038756794" evidence="1">
    <location>
        <begin position="27"/>
        <end position="367"/>
    </location>
</feature>
<comment type="caution">
    <text evidence="2">The sequence shown here is derived from an EMBL/GenBank/DDBJ whole genome shotgun (WGS) entry which is preliminary data.</text>
</comment>
<keyword evidence="1" id="KW-0732">Signal</keyword>
<keyword evidence="3" id="KW-1185">Reference proteome</keyword>
<evidence type="ECO:0000313" key="3">
    <source>
        <dbReference type="Proteomes" id="UP000487268"/>
    </source>
</evidence>